<accession>A0A813IRJ6</accession>
<evidence type="ECO:0000256" key="1">
    <source>
        <dbReference type="SAM" id="MobiDB-lite"/>
    </source>
</evidence>
<protein>
    <submittedName>
        <fullName evidence="2">Uncharacterized protein</fullName>
    </submittedName>
</protein>
<gene>
    <name evidence="2" type="ORF">PGLA2088_LOCUS13560</name>
</gene>
<proteinExistence type="predicted"/>
<sequence length="137" mass="14921">AIRFDETADWPRCQRMLADEGFVNVVLSFDPRRLDDAPFVPLHVASQYLGMGSAAQPPAAAGDKGPQTSASERWSSLRKNSNLASIKPALDVASVTRASAPCGPLLRWIQELVIEHVERTKLQAKLIASKLQLVSAE</sequence>
<name>A0A813IRJ6_POLGL</name>
<feature type="compositionally biased region" description="Polar residues" evidence="1">
    <location>
        <begin position="66"/>
        <end position="78"/>
    </location>
</feature>
<comment type="caution">
    <text evidence="2">The sequence shown here is derived from an EMBL/GenBank/DDBJ whole genome shotgun (WGS) entry which is preliminary data.</text>
</comment>
<feature type="non-terminal residue" evidence="2">
    <location>
        <position position="1"/>
    </location>
</feature>
<dbReference type="Proteomes" id="UP000626109">
    <property type="component" value="Unassembled WGS sequence"/>
</dbReference>
<feature type="region of interest" description="Disordered" evidence="1">
    <location>
        <begin position="54"/>
        <end position="78"/>
    </location>
</feature>
<organism evidence="2 3">
    <name type="scientific">Polarella glacialis</name>
    <name type="common">Dinoflagellate</name>
    <dbReference type="NCBI Taxonomy" id="89957"/>
    <lineage>
        <taxon>Eukaryota</taxon>
        <taxon>Sar</taxon>
        <taxon>Alveolata</taxon>
        <taxon>Dinophyceae</taxon>
        <taxon>Suessiales</taxon>
        <taxon>Suessiaceae</taxon>
        <taxon>Polarella</taxon>
    </lineage>
</organism>
<dbReference type="AlphaFoldDB" id="A0A813IRJ6"/>
<evidence type="ECO:0000313" key="2">
    <source>
        <dbReference type="EMBL" id="CAE8658780.1"/>
    </source>
</evidence>
<reference evidence="2" key="1">
    <citation type="submission" date="2021-02" db="EMBL/GenBank/DDBJ databases">
        <authorList>
            <person name="Dougan E. K."/>
            <person name="Rhodes N."/>
            <person name="Thang M."/>
            <person name="Chan C."/>
        </authorList>
    </citation>
    <scope>NUCLEOTIDE SEQUENCE</scope>
</reference>
<dbReference type="Gene3D" id="1.20.920.60">
    <property type="match status" value="1"/>
</dbReference>
<evidence type="ECO:0000313" key="3">
    <source>
        <dbReference type="Proteomes" id="UP000626109"/>
    </source>
</evidence>
<feature type="non-terminal residue" evidence="2">
    <location>
        <position position="137"/>
    </location>
</feature>
<dbReference type="EMBL" id="CAJNNW010016255">
    <property type="protein sequence ID" value="CAE8658780.1"/>
    <property type="molecule type" value="Genomic_DNA"/>
</dbReference>